<proteinExistence type="predicted"/>
<accession>A0A552JHD3</accession>
<sequence>MLLTYDDIKDDFEKIFQNWIDKREKFKTIFQELLINIYTPKLYREYKFLNIVQALDIYHKQTKKGKHKIEYMSQDSYQNGINQQLSEVIQKLFKIILSKKISKRF</sequence>
<gene>
    <name evidence="1" type="ORF">EWV75_14405</name>
</gene>
<name>A0A552JHD3_9CHRO</name>
<organism evidence="1 2">
    <name type="scientific">Microcystis wesenbergii Mw_QC_S_20081001_S30D</name>
    <dbReference type="NCBI Taxonomy" id="2486245"/>
    <lineage>
        <taxon>Bacteria</taxon>
        <taxon>Bacillati</taxon>
        <taxon>Cyanobacteriota</taxon>
        <taxon>Cyanophyceae</taxon>
        <taxon>Oscillatoriophycideae</taxon>
        <taxon>Chroococcales</taxon>
        <taxon>Microcystaceae</taxon>
        <taxon>Microcystis</taxon>
    </lineage>
</organism>
<evidence type="ECO:0000313" key="2">
    <source>
        <dbReference type="Proteomes" id="UP000320523"/>
    </source>
</evidence>
<dbReference type="Proteomes" id="UP000320523">
    <property type="component" value="Unassembled WGS sequence"/>
</dbReference>
<protein>
    <submittedName>
        <fullName evidence="1">Uncharacterized protein</fullName>
    </submittedName>
</protein>
<comment type="caution">
    <text evidence="1">The sequence shown here is derived from an EMBL/GenBank/DDBJ whole genome shotgun (WGS) entry which is preliminary data.</text>
</comment>
<reference evidence="1 2" key="1">
    <citation type="submission" date="2019-01" db="EMBL/GenBank/DDBJ databases">
        <title>Coherence of Microcystis species and biogeography revealed through population genomics.</title>
        <authorList>
            <person name="Perez-Carrascal O.M."/>
            <person name="Terrat Y."/>
            <person name="Giani A."/>
            <person name="Fortin N."/>
            <person name="Tromas N."/>
            <person name="Shapiro B.J."/>
        </authorList>
    </citation>
    <scope>NUCLEOTIDE SEQUENCE [LARGE SCALE GENOMIC DNA]</scope>
    <source>
        <strain evidence="1">Mw_QC_S_20081001_S30D</strain>
    </source>
</reference>
<evidence type="ECO:0000313" key="1">
    <source>
        <dbReference type="EMBL" id="TRU95180.1"/>
    </source>
</evidence>
<dbReference type="EMBL" id="SFAT01000143">
    <property type="protein sequence ID" value="TRU95180.1"/>
    <property type="molecule type" value="Genomic_DNA"/>
</dbReference>
<dbReference type="AlphaFoldDB" id="A0A552JHD3"/>